<organism evidence="3 4">
    <name type="scientific">Telmatocola sphagniphila</name>
    <dbReference type="NCBI Taxonomy" id="1123043"/>
    <lineage>
        <taxon>Bacteria</taxon>
        <taxon>Pseudomonadati</taxon>
        <taxon>Planctomycetota</taxon>
        <taxon>Planctomycetia</taxon>
        <taxon>Gemmatales</taxon>
        <taxon>Gemmataceae</taxon>
    </lineage>
</organism>
<evidence type="ECO:0000256" key="1">
    <source>
        <dbReference type="ARBA" id="ARBA00034120"/>
    </source>
</evidence>
<dbReference type="PANTHER" id="PTHR34047:SF8">
    <property type="entry name" value="PROTEIN YKFC"/>
    <property type="match status" value="1"/>
</dbReference>
<feature type="domain" description="Reverse transcriptase" evidence="2">
    <location>
        <begin position="62"/>
        <end position="290"/>
    </location>
</feature>
<dbReference type="InterPro" id="IPR013597">
    <property type="entry name" value="Mat_intron_G2"/>
</dbReference>
<sequence length="410" mass="46447">MLSALEAGVKGGVWFSLMDKVCKKRNLKSSATKVIANAGSAGVDHVSVEAFANHLDENLEALERTLRDGTYRPSAIRRAVIPKPGSEEGRPLGIPTVRDRVVQGAIRQVLEPIFEKDFASNSYGFRPGRGCKNALREVDRLLKEGGTHLVDVDIKGYFDAIDHDQLMDVLKRKIADGTLLGLVEQFLKAEIFSPMGSWEPDSGAPQGAVLSPLLSNAYLDPLDHLMESLGFRMVRYADDMVIVCRSRAEAEEALATLSRWCESAKLQLHPEKTRVVDTQIESFEFLGYCFGVYKGQRLIYPRKRSLEKLRDAIRAKTKRKRGDSLSQIVRDVSVTLRGWYGYFKHSKKGIFRDVDKWTRMRLRCILRRRLGHDCRSRKRDNFKWPKAYFAEAGLFSLEQAHRLESQSLKG</sequence>
<dbReference type="RefSeq" id="WP_213494149.1">
    <property type="nucleotide sequence ID" value="NZ_CP074694.1"/>
</dbReference>
<dbReference type="GO" id="GO:0003964">
    <property type="term" value="F:RNA-directed DNA polymerase activity"/>
    <property type="evidence" value="ECO:0007669"/>
    <property type="project" value="UniProtKB-KW"/>
</dbReference>
<accession>A0A8E6B2V0</accession>
<dbReference type="InterPro" id="IPR043128">
    <property type="entry name" value="Rev_trsase/Diguanyl_cyclase"/>
</dbReference>
<keyword evidence="3" id="KW-0808">Transferase</keyword>
<dbReference type="CDD" id="cd01651">
    <property type="entry name" value="RT_G2_intron"/>
    <property type="match status" value="1"/>
</dbReference>
<dbReference type="EMBL" id="CP074694">
    <property type="protein sequence ID" value="QVL30272.1"/>
    <property type="molecule type" value="Genomic_DNA"/>
</dbReference>
<dbReference type="Gene3D" id="3.30.70.270">
    <property type="match status" value="1"/>
</dbReference>
<dbReference type="Proteomes" id="UP000676194">
    <property type="component" value="Chromosome"/>
</dbReference>
<comment type="similarity">
    <text evidence="1">Belongs to the bacterial reverse transcriptase family.</text>
</comment>
<dbReference type="Pfam" id="PF00078">
    <property type="entry name" value="RVT_1"/>
    <property type="match status" value="1"/>
</dbReference>
<evidence type="ECO:0000313" key="4">
    <source>
        <dbReference type="Proteomes" id="UP000676194"/>
    </source>
</evidence>
<dbReference type="InterPro" id="IPR000477">
    <property type="entry name" value="RT_dom"/>
</dbReference>
<dbReference type="InterPro" id="IPR051083">
    <property type="entry name" value="GrpII_Intron_Splice-Mob/Def"/>
</dbReference>
<dbReference type="PANTHER" id="PTHR34047">
    <property type="entry name" value="NUCLEAR INTRON MATURASE 1, MITOCHONDRIAL-RELATED"/>
    <property type="match status" value="1"/>
</dbReference>
<dbReference type="AlphaFoldDB" id="A0A8E6B2V0"/>
<keyword evidence="3" id="KW-0695">RNA-directed DNA polymerase</keyword>
<dbReference type="NCBIfam" id="TIGR04416">
    <property type="entry name" value="group_II_RT_mat"/>
    <property type="match status" value="1"/>
</dbReference>
<dbReference type="EC" id="2.7.7.49" evidence="3"/>
<evidence type="ECO:0000313" key="3">
    <source>
        <dbReference type="EMBL" id="QVL30272.1"/>
    </source>
</evidence>
<evidence type="ECO:0000259" key="2">
    <source>
        <dbReference type="PROSITE" id="PS50878"/>
    </source>
</evidence>
<protein>
    <submittedName>
        <fullName evidence="3">Group II intron reverse transcriptase/maturase</fullName>
        <ecNumber evidence="3">2.7.7.49</ecNumber>
    </submittedName>
</protein>
<keyword evidence="4" id="KW-1185">Reference proteome</keyword>
<dbReference type="Pfam" id="PF08388">
    <property type="entry name" value="GIIM"/>
    <property type="match status" value="1"/>
</dbReference>
<dbReference type="InterPro" id="IPR043502">
    <property type="entry name" value="DNA/RNA_pol_sf"/>
</dbReference>
<name>A0A8E6B2V0_9BACT</name>
<reference evidence="3" key="1">
    <citation type="submission" date="2021-05" db="EMBL/GenBank/DDBJ databases">
        <title>Complete genome sequence of the cellulolytic planctomycete Telmatocola sphagniphila SP2T and characterization of the first cellulase from planctomycetes.</title>
        <authorList>
            <person name="Rakitin A.L."/>
            <person name="Beletsky A.V."/>
            <person name="Naumoff D.G."/>
            <person name="Kulichevskaya I.S."/>
            <person name="Mardanov A.V."/>
            <person name="Ravin N.V."/>
            <person name="Dedysh S.N."/>
        </authorList>
    </citation>
    <scope>NUCLEOTIDE SEQUENCE</scope>
    <source>
        <strain evidence="3">SP2T</strain>
    </source>
</reference>
<dbReference type="InterPro" id="IPR030931">
    <property type="entry name" value="Group_II_RT_mat"/>
</dbReference>
<gene>
    <name evidence="3" type="primary">ltrA</name>
    <name evidence="3" type="ORF">KIH39_15580</name>
</gene>
<dbReference type="KEGG" id="tsph:KIH39_15580"/>
<dbReference type="PROSITE" id="PS50878">
    <property type="entry name" value="RT_POL"/>
    <property type="match status" value="1"/>
</dbReference>
<dbReference type="SUPFAM" id="SSF56672">
    <property type="entry name" value="DNA/RNA polymerases"/>
    <property type="match status" value="1"/>
</dbReference>
<proteinExistence type="inferred from homology"/>
<keyword evidence="3" id="KW-0548">Nucleotidyltransferase</keyword>